<dbReference type="GO" id="GO:0000209">
    <property type="term" value="P:protein polyubiquitination"/>
    <property type="evidence" value="ECO:0007669"/>
    <property type="project" value="TreeGrafter"/>
</dbReference>
<dbReference type="InterPro" id="IPR016024">
    <property type="entry name" value="ARM-type_fold"/>
</dbReference>
<dbReference type="InterPro" id="IPR000569">
    <property type="entry name" value="HECT_dom"/>
</dbReference>
<dbReference type="STRING" id="3088.A0A383VDJ2"/>
<dbReference type="EMBL" id="FNXT01000336">
    <property type="protein sequence ID" value="SZX63625.1"/>
    <property type="molecule type" value="Genomic_DNA"/>
</dbReference>
<evidence type="ECO:0000256" key="1">
    <source>
        <dbReference type="ARBA" id="ARBA00000885"/>
    </source>
</evidence>
<comment type="similarity">
    <text evidence="2">Belongs to the UPL family. K-HECT subfamily.</text>
</comment>
<feature type="region of interest" description="Disordered" evidence="7">
    <location>
        <begin position="1889"/>
        <end position="1910"/>
    </location>
</feature>
<feature type="compositionally biased region" description="Low complexity" evidence="7">
    <location>
        <begin position="1567"/>
        <end position="1581"/>
    </location>
</feature>
<feature type="domain" description="HECT" evidence="8">
    <location>
        <begin position="1654"/>
        <end position="1957"/>
    </location>
</feature>
<dbReference type="InterPro" id="IPR045322">
    <property type="entry name" value="HECTD1/TRIP12-like"/>
</dbReference>
<feature type="compositionally biased region" description="Acidic residues" evidence="7">
    <location>
        <begin position="1037"/>
        <end position="1064"/>
    </location>
</feature>
<feature type="region of interest" description="Disordered" evidence="7">
    <location>
        <begin position="1241"/>
        <end position="1273"/>
    </location>
</feature>
<dbReference type="SUPFAM" id="SSF48371">
    <property type="entry name" value="ARM repeat"/>
    <property type="match status" value="1"/>
</dbReference>
<dbReference type="SMART" id="SM00185">
    <property type="entry name" value="ARM"/>
    <property type="match status" value="4"/>
</dbReference>
<feature type="compositionally biased region" description="Low complexity" evidence="7">
    <location>
        <begin position="929"/>
        <end position="944"/>
    </location>
</feature>
<name>A0A383VDJ2_TETOB</name>
<feature type="region of interest" description="Disordered" evidence="7">
    <location>
        <begin position="900"/>
        <end position="1064"/>
    </location>
</feature>
<feature type="compositionally biased region" description="Basic and acidic residues" evidence="7">
    <location>
        <begin position="1026"/>
        <end position="1036"/>
    </location>
</feature>
<feature type="compositionally biased region" description="Low complexity" evidence="7">
    <location>
        <begin position="1588"/>
        <end position="1601"/>
    </location>
</feature>
<dbReference type="SMART" id="SM00119">
    <property type="entry name" value="HECTc"/>
    <property type="match status" value="1"/>
</dbReference>
<evidence type="ECO:0000259" key="8">
    <source>
        <dbReference type="PROSITE" id="PS50237"/>
    </source>
</evidence>
<keyword evidence="4" id="KW-0808">Transferase</keyword>
<dbReference type="Gene3D" id="1.25.10.10">
    <property type="entry name" value="Leucine-rich Repeat Variant"/>
    <property type="match status" value="1"/>
</dbReference>
<dbReference type="SUPFAM" id="SSF56204">
    <property type="entry name" value="Hect, E3 ligase catalytic domain"/>
    <property type="match status" value="1"/>
</dbReference>
<dbReference type="InterPro" id="IPR000225">
    <property type="entry name" value="Armadillo"/>
</dbReference>
<evidence type="ECO:0000256" key="6">
    <source>
        <dbReference type="PROSITE-ProRule" id="PRU00104"/>
    </source>
</evidence>
<feature type="compositionally biased region" description="Low complexity" evidence="7">
    <location>
        <begin position="544"/>
        <end position="559"/>
    </location>
</feature>
<evidence type="ECO:0000313" key="9">
    <source>
        <dbReference type="EMBL" id="SZX63625.1"/>
    </source>
</evidence>
<dbReference type="Pfam" id="PF00632">
    <property type="entry name" value="HECT"/>
    <property type="match status" value="1"/>
</dbReference>
<feature type="active site" description="Glycyl thioester intermediate" evidence="6">
    <location>
        <position position="1924"/>
    </location>
</feature>
<keyword evidence="10" id="KW-1185">Reference proteome</keyword>
<feature type="compositionally biased region" description="Basic and acidic residues" evidence="7">
    <location>
        <begin position="970"/>
        <end position="983"/>
    </location>
</feature>
<dbReference type="GO" id="GO:0061630">
    <property type="term" value="F:ubiquitin protein ligase activity"/>
    <property type="evidence" value="ECO:0007669"/>
    <property type="project" value="UniProtKB-EC"/>
</dbReference>
<feature type="compositionally biased region" description="Low complexity" evidence="7">
    <location>
        <begin position="900"/>
        <end position="916"/>
    </location>
</feature>
<evidence type="ECO:0000256" key="3">
    <source>
        <dbReference type="ARBA" id="ARBA00012485"/>
    </source>
</evidence>
<dbReference type="GO" id="GO:0043161">
    <property type="term" value="P:proteasome-mediated ubiquitin-dependent protein catabolic process"/>
    <property type="evidence" value="ECO:0007669"/>
    <property type="project" value="TreeGrafter"/>
</dbReference>
<dbReference type="PANTHER" id="PTHR45670:SF1">
    <property type="entry name" value="E3 UBIQUITIN-PROTEIN LIGASE HECTD1"/>
    <property type="match status" value="1"/>
</dbReference>
<evidence type="ECO:0000313" key="10">
    <source>
        <dbReference type="Proteomes" id="UP000256970"/>
    </source>
</evidence>
<dbReference type="InterPro" id="IPR035983">
    <property type="entry name" value="Hect_E3_ubiquitin_ligase"/>
</dbReference>
<dbReference type="Pfam" id="PF25579">
    <property type="entry name" value="TPR_TRIP12_N"/>
    <property type="match status" value="1"/>
</dbReference>
<sequence length="1957" mass="200997">MDRSGRRNSRGDAPSGGGEDERDMGDMFGRNFGAAGSALQGLLRKLGANFEDMMPMSGVRIKGIMAGMKQFDDEGAQLSSLSELCELLSISTEESLTTFPIEQVVPLLVQLLGMEHNPDIMLLAARALTFVADVLPASCGAIVRHGAVPAFCERLLTIEYIDLAEQSLQALEKLSHEHPGALLQHGGLLAVLSFLDFFPTGVQRTAVATAAAMCAGLGPSHVSAVKDALPILCNLLQYQDAKVVDNACMALLAIAEAYAHHAPLLEQLQSAGLINQALQLISINEAGAGGSSTQTSVGTYFGMVKLLSTCASGSPAIAQQLLKAGVVDTLRQLLANCSMLGSSASFSGSVLRTPDQLAEVMTLAHELLPAVPDASDMLLRDLPTHGGIAAAVASSSGAAAAAAGGRSDSLSEFLASEPEMVMTICQSLLPLTLQVYSSTVMPTVRSRCLATVVKLLALGAPSQLQAVLAELPISSFVAGLLCGRDIKAQAAAIQMAEILMAKLPQIFAGFFVKEGVAHALEQLASSLPAAAGARAAAAVAAAAEEGGGRRSSSGAGPSADLPPPSPPITRSRRSSKADQTRDDAKEPAAAAAAAAERAGPSAVESLRTPSLSLRDAVARRAAAFKQQHFKAGGPGAAAGLESEGLQQLRQLCDRVASDDACMPALLEALTSNNLSVFEMISSSAVNRLTAYLQGADLAASEQSDEQLLRRLRNFTVAALASHADEAASDGASAQGAAAAKGAAAGAAAVTSAAASSVPLAALVRKLQAALASAEAFPVLCSRLVPSGGLAGGSGGRSLSRSGGMSGSFNSSSLTSGLAALTQPFKLRLVRHSEEAALKEYPANIVLIEPLANMTAIEDFLWQRVNRGSTFEALRLRAAAEPAAAGSRAAEPAAAAASQPAAAAAATPAPAASGGATTRRRSSSGGGSSREGSAAAAGRGSSQQPPAASKAQPIPDAEGSGRMTRAQAARARAEAQARAEEAVNQRRAARAGGRGAGGAAAAAAAGSTDGMSDEHDGAFDEDLLMPSDHDDEHMHDDGMDEDHDMEDGIFDHEDDDEDEDEDMDDADIGSMPVHDLHLAEGMAAAAAAAAAAASQAAAAAAASSRAAADTAAAAGRAAEAAAASAAAAGGGGSSDARAPWARSSAAPPPPPAANGAARTAAVVAGAGSGPKLVFYMNEQPLAAACTVFQAIQQSTLAANGAEDDDNGDEAGLGGSGRRGRQLWEQVYTLHYRLAGTEAQEQAAAAAGPSSRAGSGALVAPSRQGSMGRQGSVPPAAAAAGEAAAAAAGAGAVSHWRQSPLGELLSVQLPSNLSAPESCLDILRLVQLLEVINRLAPRVLASHELQLLSGAAAATAKPDTAAAAASSQPATAEEEAVGIAAVQAAAGQMALAHVPRDEFISSKLGNKLAQQLKDVLSICGGGIPAWCHQLVVSCRFLFPFEVRRRYFYSTAFGLGRALHHMHQQQAAEGLGGALERDGRELRIGRLQRQKVRVSRRRILDSAVKVMELYAKHRAVLELEYFGEVGTGLGPTLEFYTMLSHELQRKALGLWRHEEPPEPQQQHALDETPADAADAAAVAAAAAGKAGGSDAGQQQQQQPGAAAGSRGGSDAGGVQLHQEVVSHEQAASTAADYVYAPHGLFPAPLPEQKRSPHAAVVEHFRLLGRAVAKALQDNRLLDLPLNPVFFRAALGRPLDLFDVGQVDPGLGASLERLAAAAAAHAAAGGAGPVVVDGCAVEDLCLSFTLPGDPSYELCAGGSDVAVDSANLVAYIQAVVDASLGAGIEAQMGAFREGFNEVFSMSALEVFRDDEMEVLLCGAGEHWTPQQLADSMRFDHGYTAQSTPVRHLLEILSELDTADQRRFLRFVTGCPRLPPGGIAALQPRLTVVRKHPSLLPPSDGPTPPSAASMDWSNGTPLADGDLPSVMTCANYIKLPPYSCKEVMRERIMFAIREGQGSFDLS</sequence>
<feature type="region of interest" description="Disordered" evidence="7">
    <location>
        <begin position="1"/>
        <end position="27"/>
    </location>
</feature>
<feature type="compositionally biased region" description="Pro residues" evidence="7">
    <location>
        <begin position="1890"/>
        <end position="1900"/>
    </location>
</feature>
<evidence type="ECO:0000256" key="5">
    <source>
        <dbReference type="ARBA" id="ARBA00022786"/>
    </source>
</evidence>
<accession>A0A383VDJ2</accession>
<organism evidence="9 10">
    <name type="scientific">Tetradesmus obliquus</name>
    <name type="common">Green alga</name>
    <name type="synonym">Acutodesmus obliquus</name>
    <dbReference type="NCBI Taxonomy" id="3088"/>
    <lineage>
        <taxon>Eukaryota</taxon>
        <taxon>Viridiplantae</taxon>
        <taxon>Chlorophyta</taxon>
        <taxon>core chlorophytes</taxon>
        <taxon>Chlorophyceae</taxon>
        <taxon>CS clade</taxon>
        <taxon>Sphaeropleales</taxon>
        <taxon>Scenedesmaceae</taxon>
        <taxon>Tetradesmus</taxon>
    </lineage>
</organism>
<keyword evidence="5 6" id="KW-0833">Ubl conjugation pathway</keyword>
<dbReference type="PANTHER" id="PTHR45670">
    <property type="entry name" value="E3 UBIQUITIN-PROTEIN LIGASE TRIP12"/>
    <property type="match status" value="1"/>
</dbReference>
<feature type="compositionally biased region" description="Low complexity" evidence="7">
    <location>
        <begin position="1133"/>
        <end position="1144"/>
    </location>
</feature>
<feature type="compositionally biased region" description="Basic and acidic residues" evidence="7">
    <location>
        <begin position="575"/>
        <end position="586"/>
    </location>
</feature>
<protein>
    <recommendedName>
        <fullName evidence="3">HECT-type E3 ubiquitin transferase</fullName>
        <ecNumber evidence="3">2.3.2.26</ecNumber>
    </recommendedName>
</protein>
<feature type="compositionally biased region" description="Low complexity" evidence="7">
    <location>
        <begin position="1241"/>
        <end position="1255"/>
    </location>
</feature>
<dbReference type="Gene3D" id="3.30.2410.10">
    <property type="entry name" value="Hect, E3 ligase catalytic domain"/>
    <property type="match status" value="1"/>
</dbReference>
<reference evidence="9 10" key="1">
    <citation type="submission" date="2016-10" db="EMBL/GenBank/DDBJ databases">
        <authorList>
            <person name="Cai Z."/>
        </authorList>
    </citation>
    <scope>NUCLEOTIDE SEQUENCE [LARGE SCALE GENOMIC DNA]</scope>
</reference>
<feature type="region of interest" description="Disordered" evidence="7">
    <location>
        <begin position="1126"/>
        <end position="1154"/>
    </location>
</feature>
<feature type="region of interest" description="Disordered" evidence="7">
    <location>
        <begin position="1552"/>
        <end position="1609"/>
    </location>
</feature>
<proteinExistence type="inferred from homology"/>
<dbReference type="Gene3D" id="3.90.1750.10">
    <property type="entry name" value="Hect, E3 ligase catalytic domains"/>
    <property type="match status" value="1"/>
</dbReference>
<feature type="region of interest" description="Disordered" evidence="7">
    <location>
        <begin position="544"/>
        <end position="608"/>
    </location>
</feature>
<comment type="catalytic activity">
    <reaction evidence="1">
        <text>S-ubiquitinyl-[E2 ubiquitin-conjugating enzyme]-L-cysteine + [acceptor protein]-L-lysine = [E2 ubiquitin-conjugating enzyme]-L-cysteine + N(6)-ubiquitinyl-[acceptor protein]-L-lysine.</text>
        <dbReference type="EC" id="2.3.2.26"/>
    </reaction>
</comment>
<dbReference type="PROSITE" id="PS50237">
    <property type="entry name" value="HECT"/>
    <property type="match status" value="1"/>
</dbReference>
<dbReference type="InterPro" id="IPR057948">
    <property type="entry name" value="TPR_TRIP12_N"/>
</dbReference>
<evidence type="ECO:0000256" key="2">
    <source>
        <dbReference type="ARBA" id="ARBA00006331"/>
    </source>
</evidence>
<gene>
    <name evidence="9" type="ORF">BQ4739_LOCUS4180</name>
</gene>
<dbReference type="EC" id="2.3.2.26" evidence="3"/>
<evidence type="ECO:0000256" key="4">
    <source>
        <dbReference type="ARBA" id="ARBA00022679"/>
    </source>
</evidence>
<dbReference type="InterPro" id="IPR011989">
    <property type="entry name" value="ARM-like"/>
</dbReference>
<dbReference type="Proteomes" id="UP000256970">
    <property type="component" value="Unassembled WGS sequence"/>
</dbReference>
<evidence type="ECO:0000256" key="7">
    <source>
        <dbReference type="SAM" id="MobiDB-lite"/>
    </source>
</evidence>